<dbReference type="Pfam" id="PF03900">
    <property type="entry name" value="Porphobil_deamC"/>
    <property type="match status" value="1"/>
</dbReference>
<proteinExistence type="inferred from homology"/>
<evidence type="ECO:0000259" key="13">
    <source>
        <dbReference type="Pfam" id="PF03900"/>
    </source>
</evidence>
<feature type="domain" description="Porphobilinogen deaminase N-terminal" evidence="12">
    <location>
        <begin position="73"/>
        <end position="279"/>
    </location>
</feature>
<evidence type="ECO:0000256" key="11">
    <source>
        <dbReference type="SAM" id="MobiDB-lite"/>
    </source>
</evidence>
<dbReference type="Gene3D" id="3.40.190.10">
    <property type="entry name" value="Periplasmic binding protein-like II"/>
    <property type="match status" value="2"/>
</dbReference>
<comment type="cofactor">
    <cofactor evidence="1">
        <name>dipyrromethane</name>
        <dbReference type="ChEBI" id="CHEBI:60342"/>
    </cofactor>
</comment>
<dbReference type="GO" id="GO:0006782">
    <property type="term" value="P:protoporphyrinogen IX biosynthetic process"/>
    <property type="evidence" value="ECO:0007669"/>
    <property type="project" value="UniProtKB-UniPathway"/>
</dbReference>
<evidence type="ECO:0000313" key="15">
    <source>
        <dbReference type="Proteomes" id="UP000310039"/>
    </source>
</evidence>
<dbReference type="InterPro" id="IPR000860">
    <property type="entry name" value="HemC"/>
</dbReference>
<dbReference type="PANTHER" id="PTHR11557">
    <property type="entry name" value="PORPHOBILINOGEN DEAMINASE"/>
    <property type="match status" value="1"/>
</dbReference>
<evidence type="ECO:0000256" key="6">
    <source>
        <dbReference type="ARBA" id="ARBA00022679"/>
    </source>
</evidence>
<reference evidence="14 15" key="1">
    <citation type="submission" date="2018-10" db="EMBL/GenBank/DDBJ databases">
        <title>Fifty Aureobasidium pullulans genomes reveal a recombining polyextremotolerant generalist.</title>
        <authorList>
            <person name="Gostincar C."/>
            <person name="Turk M."/>
            <person name="Zajc J."/>
            <person name="Gunde-Cimerman N."/>
        </authorList>
    </citation>
    <scope>NUCLEOTIDE SEQUENCE [LARGE SCALE GENOMIC DNA]</scope>
    <source>
        <strain evidence="14 15">EXF-3403</strain>
    </source>
</reference>
<evidence type="ECO:0000259" key="12">
    <source>
        <dbReference type="Pfam" id="PF01379"/>
    </source>
</evidence>
<keyword evidence="8" id="KW-0627">Porphyrin biosynthesis</keyword>
<dbReference type="InterPro" id="IPR022417">
    <property type="entry name" value="Porphobilin_deaminase_N"/>
</dbReference>
<evidence type="ECO:0000256" key="5">
    <source>
        <dbReference type="ARBA" id="ARBA00016519"/>
    </source>
</evidence>
<gene>
    <name evidence="14" type="ORF">D6C84_07415</name>
</gene>
<dbReference type="Pfam" id="PF01379">
    <property type="entry name" value="Porphobil_deam"/>
    <property type="match status" value="1"/>
</dbReference>
<dbReference type="Proteomes" id="UP000310039">
    <property type="component" value="Unassembled WGS sequence"/>
</dbReference>
<comment type="caution">
    <text evidence="14">The sequence shown here is derived from an EMBL/GenBank/DDBJ whole genome shotgun (WGS) entry which is preliminary data.</text>
</comment>
<comment type="pathway">
    <text evidence="2">Porphyrin-containing compound metabolism; protoporphyrin-IX biosynthesis; coproporphyrinogen-III from 5-aminolevulinate: step 2/4.</text>
</comment>
<evidence type="ECO:0000256" key="2">
    <source>
        <dbReference type="ARBA" id="ARBA00004735"/>
    </source>
</evidence>
<organism evidence="14 15">
    <name type="scientific">Aureobasidium pullulans</name>
    <name type="common">Black yeast</name>
    <name type="synonym">Pullularia pullulans</name>
    <dbReference type="NCBI Taxonomy" id="5580"/>
    <lineage>
        <taxon>Eukaryota</taxon>
        <taxon>Fungi</taxon>
        <taxon>Dikarya</taxon>
        <taxon>Ascomycota</taxon>
        <taxon>Pezizomycotina</taxon>
        <taxon>Dothideomycetes</taxon>
        <taxon>Dothideomycetidae</taxon>
        <taxon>Dothideales</taxon>
        <taxon>Saccotheciaceae</taxon>
        <taxon>Aureobasidium</taxon>
    </lineage>
</organism>
<dbReference type="EC" id="2.5.1.61" evidence="4"/>
<feature type="domain" description="Porphobilinogen deaminase C-terminal" evidence="13">
    <location>
        <begin position="292"/>
        <end position="364"/>
    </location>
</feature>
<sequence length="380" mass="41923">MSELDVGEIRSGQGPGSLNSTTCPYLPVSANRQEFSTSTPWNQSVLRKQYKFLPSSQYSNGILTFTLENMEVVNIGTRRSQLAIAQVDSIVKHLQTFAPGPEYRSQVVSTMADENQVKSFQDFNAKSIWTEELEKLLIEKKLDVIVHCLKESCILGIICEREDPRDVVVMKTNSPHKKLQSLPAGAIVGTSSVRRKAQIMRHYPHLICEDVRGNLNTRLRKLDAEDSSYDCLILAAAGLKRIDLGYRITQYLGPEDGMLYAPGQGALALEVREGDEKTLKLLSSLSHQTTTLACSAEKSLLKTLEGGCSAPVGVHTDWEGDVLVLHSTVTSLDGKQMVEMSMKHEVTTISEAESLGKDLADRMISQGANTILEEIRAGLR</sequence>
<name>A0A4V4L0B3_AURPU</name>
<evidence type="ECO:0000313" key="14">
    <source>
        <dbReference type="EMBL" id="THZ80486.1"/>
    </source>
</evidence>
<keyword evidence="7" id="KW-0350">Heme biosynthesis</keyword>
<evidence type="ECO:0000256" key="4">
    <source>
        <dbReference type="ARBA" id="ARBA00012655"/>
    </source>
</evidence>
<dbReference type="InterPro" id="IPR022418">
    <property type="entry name" value="Porphobilinogen_deaminase_C"/>
</dbReference>
<dbReference type="PROSITE" id="PS00533">
    <property type="entry name" value="PORPHOBILINOGEN_DEAM"/>
    <property type="match status" value="1"/>
</dbReference>
<dbReference type="SUPFAM" id="SSF53850">
    <property type="entry name" value="Periplasmic binding protein-like II"/>
    <property type="match status" value="1"/>
</dbReference>
<dbReference type="Gene3D" id="3.30.160.40">
    <property type="entry name" value="Porphobilinogen deaminase, C-terminal domain"/>
    <property type="match status" value="1"/>
</dbReference>
<evidence type="ECO:0000256" key="3">
    <source>
        <dbReference type="ARBA" id="ARBA00005638"/>
    </source>
</evidence>
<accession>A0A4V4L0B3</accession>
<dbReference type="FunFam" id="3.30.160.40:FF:000002">
    <property type="entry name" value="Porphobilinogen deaminase"/>
    <property type="match status" value="1"/>
</dbReference>
<protein>
    <recommendedName>
        <fullName evidence="5">Porphobilinogen deaminase</fullName>
        <ecNumber evidence="4">2.5.1.61</ecNumber>
    </recommendedName>
    <alternativeName>
        <fullName evidence="10">Hydroxymethylbilane synthase</fullName>
    </alternativeName>
    <alternativeName>
        <fullName evidence="9">Pre-uroporphyrinogen synthase</fullName>
    </alternativeName>
</protein>
<dbReference type="GO" id="GO:0004418">
    <property type="term" value="F:hydroxymethylbilane synthase activity"/>
    <property type="evidence" value="ECO:0007669"/>
    <property type="project" value="UniProtKB-EC"/>
</dbReference>
<dbReference type="AlphaFoldDB" id="A0A4V4L0B3"/>
<dbReference type="UniPathway" id="UPA00251">
    <property type="reaction ID" value="UER00319"/>
</dbReference>
<evidence type="ECO:0000256" key="1">
    <source>
        <dbReference type="ARBA" id="ARBA00001916"/>
    </source>
</evidence>
<dbReference type="PRINTS" id="PR00151">
    <property type="entry name" value="PORPHBDMNASE"/>
</dbReference>
<feature type="region of interest" description="Disordered" evidence="11">
    <location>
        <begin position="1"/>
        <end position="23"/>
    </location>
</feature>
<evidence type="ECO:0000256" key="9">
    <source>
        <dbReference type="ARBA" id="ARBA00030685"/>
    </source>
</evidence>
<dbReference type="NCBIfam" id="TIGR00212">
    <property type="entry name" value="hemC"/>
    <property type="match status" value="1"/>
</dbReference>
<dbReference type="SUPFAM" id="SSF54782">
    <property type="entry name" value="Porphobilinogen deaminase (hydroxymethylbilane synthase), C-terminal domain"/>
    <property type="match status" value="1"/>
</dbReference>
<dbReference type="EMBL" id="QZBT01000127">
    <property type="protein sequence ID" value="THZ80486.1"/>
    <property type="molecule type" value="Genomic_DNA"/>
</dbReference>
<keyword evidence="6" id="KW-0808">Transferase</keyword>
<evidence type="ECO:0000256" key="10">
    <source>
        <dbReference type="ARBA" id="ARBA00033064"/>
    </source>
</evidence>
<dbReference type="GO" id="GO:0005737">
    <property type="term" value="C:cytoplasm"/>
    <property type="evidence" value="ECO:0007669"/>
    <property type="project" value="TreeGrafter"/>
</dbReference>
<dbReference type="InterPro" id="IPR036803">
    <property type="entry name" value="Porphobilinogen_deaminase_C_sf"/>
</dbReference>
<dbReference type="InterPro" id="IPR022419">
    <property type="entry name" value="Porphobilin_deaminase_cofac_BS"/>
</dbReference>
<comment type="similarity">
    <text evidence="3">Belongs to the HMBS family.</text>
</comment>
<dbReference type="PANTHER" id="PTHR11557:SF0">
    <property type="entry name" value="PORPHOBILINOGEN DEAMINASE"/>
    <property type="match status" value="1"/>
</dbReference>
<dbReference type="FunFam" id="3.40.190.10:FF:000005">
    <property type="entry name" value="Porphobilinogen deaminase"/>
    <property type="match status" value="1"/>
</dbReference>
<evidence type="ECO:0000256" key="7">
    <source>
        <dbReference type="ARBA" id="ARBA00023133"/>
    </source>
</evidence>
<evidence type="ECO:0000256" key="8">
    <source>
        <dbReference type="ARBA" id="ARBA00023244"/>
    </source>
</evidence>